<comment type="caution">
    <text evidence="3">The sequence shown here is derived from an EMBL/GenBank/DDBJ whole genome shotgun (WGS) entry which is preliminary data.</text>
</comment>
<dbReference type="GO" id="GO:0016787">
    <property type="term" value="F:hydrolase activity"/>
    <property type="evidence" value="ECO:0007669"/>
    <property type="project" value="UniProtKB-KW"/>
</dbReference>
<gene>
    <name evidence="3" type="ORF">FGG08_007497</name>
</gene>
<accession>A0A9P8HZB4</accession>
<dbReference type="SUPFAM" id="SSF53474">
    <property type="entry name" value="alpha/beta-Hydrolases"/>
    <property type="match status" value="1"/>
</dbReference>
<dbReference type="AlphaFoldDB" id="A0A9P8HZB4"/>
<sequence>MATPTTTKTYTYKSCPADQGGDLLADVHWSATPTSSAPPRPIALVLHGGGFVIGSKEMVPAAQIQRLAALGFVVVVPNYRLCPQVSVYDGPVADAQDALAWCRAEVPGLVGGEGVVVDGGRVVAMGHSAGGSLALGLRQGSVPEPVNAILDLYGGKYLTEPAWHQPSVYFAAAPALPDDYTRQIHDGPPISAAPLFFPQPGATAPPPPRNAWMIARMKDGTWLEKVVQDGDYARVDPVTGFAAGFPPTMFVHGTADTVMDYRLSERAFQTLKELGVEVQAEWVEGADHMFDMAGEEGAGGEAVRKGLEFLAKHA</sequence>
<feature type="domain" description="Alpha/beta hydrolase fold-3" evidence="2">
    <location>
        <begin position="44"/>
        <end position="290"/>
    </location>
</feature>
<reference evidence="3" key="1">
    <citation type="submission" date="2021-03" db="EMBL/GenBank/DDBJ databases">
        <title>Comparative genomics and phylogenomic investigation of the class Geoglossomycetes provide insights into ecological specialization and systematics.</title>
        <authorList>
            <person name="Melie T."/>
            <person name="Pirro S."/>
            <person name="Miller A.N."/>
            <person name="Quandt A."/>
        </authorList>
    </citation>
    <scope>NUCLEOTIDE SEQUENCE</scope>
    <source>
        <strain evidence="3">GBOQ0MN5Z8</strain>
    </source>
</reference>
<proteinExistence type="predicted"/>
<dbReference type="PANTHER" id="PTHR48081:SF3">
    <property type="entry name" value="ALPHA_BETA HYDROLASE FOLD-3 DOMAIN-CONTAINING PROTEIN"/>
    <property type="match status" value="1"/>
</dbReference>
<evidence type="ECO:0000313" key="3">
    <source>
        <dbReference type="EMBL" id="KAH0533883.1"/>
    </source>
</evidence>
<dbReference type="InterPro" id="IPR029058">
    <property type="entry name" value="AB_hydrolase_fold"/>
</dbReference>
<dbReference type="EMBL" id="JAGHQL010000321">
    <property type="protein sequence ID" value="KAH0533883.1"/>
    <property type="molecule type" value="Genomic_DNA"/>
</dbReference>
<evidence type="ECO:0000259" key="2">
    <source>
        <dbReference type="Pfam" id="PF07859"/>
    </source>
</evidence>
<protein>
    <recommendedName>
        <fullName evidence="2">Alpha/beta hydrolase fold-3 domain-containing protein</fullName>
    </recommendedName>
</protein>
<dbReference type="InterPro" id="IPR013094">
    <property type="entry name" value="AB_hydrolase_3"/>
</dbReference>
<keyword evidence="4" id="KW-1185">Reference proteome</keyword>
<evidence type="ECO:0000256" key="1">
    <source>
        <dbReference type="ARBA" id="ARBA00022801"/>
    </source>
</evidence>
<organism evidence="3 4">
    <name type="scientific">Glutinoglossum americanum</name>
    <dbReference type="NCBI Taxonomy" id="1670608"/>
    <lineage>
        <taxon>Eukaryota</taxon>
        <taxon>Fungi</taxon>
        <taxon>Dikarya</taxon>
        <taxon>Ascomycota</taxon>
        <taxon>Pezizomycotina</taxon>
        <taxon>Geoglossomycetes</taxon>
        <taxon>Geoglossales</taxon>
        <taxon>Geoglossaceae</taxon>
        <taxon>Glutinoglossum</taxon>
    </lineage>
</organism>
<dbReference type="Gene3D" id="3.40.50.1820">
    <property type="entry name" value="alpha/beta hydrolase"/>
    <property type="match status" value="1"/>
</dbReference>
<dbReference type="InterPro" id="IPR050300">
    <property type="entry name" value="GDXG_lipolytic_enzyme"/>
</dbReference>
<evidence type="ECO:0000313" key="4">
    <source>
        <dbReference type="Proteomes" id="UP000698800"/>
    </source>
</evidence>
<dbReference type="OrthoDB" id="19653at2759"/>
<keyword evidence="1" id="KW-0378">Hydrolase</keyword>
<dbReference type="Pfam" id="PF07859">
    <property type="entry name" value="Abhydrolase_3"/>
    <property type="match status" value="1"/>
</dbReference>
<name>A0A9P8HZB4_9PEZI</name>
<dbReference type="PANTHER" id="PTHR48081">
    <property type="entry name" value="AB HYDROLASE SUPERFAMILY PROTEIN C4A8.06C"/>
    <property type="match status" value="1"/>
</dbReference>
<dbReference type="Proteomes" id="UP000698800">
    <property type="component" value="Unassembled WGS sequence"/>
</dbReference>